<dbReference type="InterPro" id="IPR026234">
    <property type="entry name" value="MRGPCRFAMILY"/>
</dbReference>
<dbReference type="AlphaFoldDB" id="A0A834A4H6"/>
<reference evidence="10 11" key="1">
    <citation type="journal article" date="2020" name="Nature">
        <title>Six reference-quality genomes reveal evolution of bat adaptations.</title>
        <authorList>
            <person name="Jebb D."/>
            <person name="Huang Z."/>
            <person name="Pippel M."/>
            <person name="Hughes G.M."/>
            <person name="Lavrichenko K."/>
            <person name="Devanna P."/>
            <person name="Winkler S."/>
            <person name="Jermiin L.S."/>
            <person name="Skirmuntt E.C."/>
            <person name="Katzourakis A."/>
            <person name="Burkitt-Gray L."/>
            <person name="Ray D.A."/>
            <person name="Sullivan K.A.M."/>
            <person name="Roscito J.G."/>
            <person name="Kirilenko B.M."/>
            <person name="Davalos L.M."/>
            <person name="Corthals A.P."/>
            <person name="Power M.L."/>
            <person name="Jones G."/>
            <person name="Ransome R.D."/>
            <person name="Dechmann D.K.N."/>
            <person name="Locatelli A.G."/>
            <person name="Puechmaille S.J."/>
            <person name="Fedrigo O."/>
            <person name="Jarvis E.D."/>
            <person name="Hiller M."/>
            <person name="Vernes S.C."/>
            <person name="Myers E.W."/>
            <person name="Teeling E.C."/>
        </authorList>
    </citation>
    <scope>NUCLEOTIDE SEQUENCE [LARGE SCALE GENOMIC DNA]</scope>
    <source>
        <strain evidence="10">Bat1K_MPI-CBG_1</strain>
    </source>
</reference>
<accession>A0A834A4H6</accession>
<dbReference type="PANTHER" id="PTHR11334:SF29">
    <property type="entry name" value="MAS-RELATED G-PROTEIN COUPLED RECEPTOR MEMBER X2"/>
    <property type="match status" value="1"/>
</dbReference>
<evidence type="ECO:0000256" key="4">
    <source>
        <dbReference type="ARBA" id="ARBA00022989"/>
    </source>
</evidence>
<dbReference type="PANTHER" id="PTHR11334">
    <property type="entry name" value="MAS-RELATED G-PROTEIN COUPLED RECEPTOR"/>
    <property type="match status" value="1"/>
</dbReference>
<comment type="subcellular location">
    <subcellularLocation>
        <location evidence="1">Cell membrane</location>
        <topology evidence="1">Multi-pass membrane protein</topology>
    </subcellularLocation>
</comment>
<evidence type="ECO:0000313" key="11">
    <source>
        <dbReference type="Proteomes" id="UP000664940"/>
    </source>
</evidence>
<dbReference type="PRINTS" id="PR02108">
    <property type="entry name" value="MRGPCRFAMILY"/>
</dbReference>
<organism evidence="10 11">
    <name type="scientific">Phyllostomus discolor</name>
    <name type="common">pale spear-nosed bat</name>
    <dbReference type="NCBI Taxonomy" id="89673"/>
    <lineage>
        <taxon>Eukaryota</taxon>
        <taxon>Metazoa</taxon>
        <taxon>Chordata</taxon>
        <taxon>Craniata</taxon>
        <taxon>Vertebrata</taxon>
        <taxon>Euteleostomi</taxon>
        <taxon>Mammalia</taxon>
        <taxon>Eutheria</taxon>
        <taxon>Laurasiatheria</taxon>
        <taxon>Chiroptera</taxon>
        <taxon>Yangochiroptera</taxon>
        <taxon>Phyllostomidae</taxon>
        <taxon>Phyllostominae</taxon>
        <taxon>Phyllostomus</taxon>
    </lineage>
</organism>
<keyword evidence="5" id="KW-0297">G-protein coupled receptor</keyword>
<feature type="transmembrane region" description="Helical" evidence="9">
    <location>
        <begin position="51"/>
        <end position="74"/>
    </location>
</feature>
<keyword evidence="2" id="KW-1003">Cell membrane</keyword>
<dbReference type="Gene3D" id="1.20.1070.10">
    <property type="entry name" value="Rhodopsin 7-helix transmembrane proteins"/>
    <property type="match status" value="1"/>
</dbReference>
<keyword evidence="3 9" id="KW-0812">Transmembrane</keyword>
<evidence type="ECO:0000256" key="9">
    <source>
        <dbReference type="SAM" id="Phobius"/>
    </source>
</evidence>
<dbReference type="SUPFAM" id="SSF81321">
    <property type="entry name" value="Family A G protein-coupled receptor-like"/>
    <property type="match status" value="1"/>
</dbReference>
<dbReference type="Proteomes" id="UP000664940">
    <property type="component" value="Unassembled WGS sequence"/>
</dbReference>
<evidence type="ECO:0000313" key="10">
    <source>
        <dbReference type="EMBL" id="KAF6104402.1"/>
    </source>
</evidence>
<evidence type="ECO:0000256" key="3">
    <source>
        <dbReference type="ARBA" id="ARBA00022692"/>
    </source>
</evidence>
<evidence type="ECO:0000256" key="5">
    <source>
        <dbReference type="ARBA" id="ARBA00023040"/>
    </source>
</evidence>
<evidence type="ECO:0000256" key="1">
    <source>
        <dbReference type="ARBA" id="ARBA00004651"/>
    </source>
</evidence>
<dbReference type="GO" id="GO:0005886">
    <property type="term" value="C:plasma membrane"/>
    <property type="evidence" value="ECO:0007669"/>
    <property type="project" value="UniProtKB-SubCell"/>
</dbReference>
<feature type="transmembrane region" description="Helical" evidence="9">
    <location>
        <begin position="86"/>
        <end position="110"/>
    </location>
</feature>
<keyword evidence="8" id="KW-0807">Transducer</keyword>
<name>A0A834A4H6_9CHIR</name>
<dbReference type="GO" id="GO:0004930">
    <property type="term" value="F:G protein-coupled receptor activity"/>
    <property type="evidence" value="ECO:0007669"/>
    <property type="project" value="UniProtKB-KW"/>
</dbReference>
<keyword evidence="6 9" id="KW-0472">Membrane</keyword>
<gene>
    <name evidence="10" type="ORF">HJG60_011340</name>
</gene>
<evidence type="ECO:0000256" key="7">
    <source>
        <dbReference type="ARBA" id="ARBA00023170"/>
    </source>
</evidence>
<evidence type="ECO:0000256" key="8">
    <source>
        <dbReference type="ARBA" id="ARBA00023224"/>
    </source>
</evidence>
<feature type="transmembrane region" description="Helical" evidence="9">
    <location>
        <begin position="130"/>
        <end position="157"/>
    </location>
</feature>
<keyword evidence="7" id="KW-0675">Receptor</keyword>
<sequence>MYYVLQSCFSCSDTSGGFLSMETSVTTWGTTLGPMYESDHDLTELDMEKPVWYVLIFITALVGLAGNAAVLWLLGFRMRRNAFSVYILSLAGTGCLFCCCQVVYSLQTFIKSSLVLLTRLLCGSQQVQPTRLYVTVGLTVLVFLCCGLPFSIHWFLIV</sequence>
<evidence type="ECO:0000256" key="6">
    <source>
        <dbReference type="ARBA" id="ARBA00023136"/>
    </source>
</evidence>
<proteinExistence type="predicted"/>
<protein>
    <submittedName>
        <fullName evidence="10">Uncharacterized protein</fullName>
    </submittedName>
</protein>
<dbReference type="EMBL" id="JABVXQ010000006">
    <property type="protein sequence ID" value="KAF6104402.1"/>
    <property type="molecule type" value="Genomic_DNA"/>
</dbReference>
<keyword evidence="4 9" id="KW-1133">Transmembrane helix</keyword>
<evidence type="ECO:0000256" key="2">
    <source>
        <dbReference type="ARBA" id="ARBA00022475"/>
    </source>
</evidence>
<comment type="caution">
    <text evidence="10">The sequence shown here is derived from an EMBL/GenBank/DDBJ whole genome shotgun (WGS) entry which is preliminary data.</text>
</comment>